<feature type="transmembrane region" description="Helical" evidence="1">
    <location>
        <begin position="20"/>
        <end position="40"/>
    </location>
</feature>
<dbReference type="AlphaFoldDB" id="A0A0S4QLT3"/>
<keyword evidence="1" id="KW-1133">Transmembrane helix</keyword>
<gene>
    <name evidence="2" type="ORF">Ga0074812_107297</name>
</gene>
<dbReference type="Proteomes" id="UP000198802">
    <property type="component" value="Unassembled WGS sequence"/>
</dbReference>
<organism evidence="2 3">
    <name type="scientific">Parafrankia irregularis</name>
    <dbReference type="NCBI Taxonomy" id="795642"/>
    <lineage>
        <taxon>Bacteria</taxon>
        <taxon>Bacillati</taxon>
        <taxon>Actinomycetota</taxon>
        <taxon>Actinomycetes</taxon>
        <taxon>Frankiales</taxon>
        <taxon>Frankiaceae</taxon>
        <taxon>Parafrankia</taxon>
    </lineage>
</organism>
<feature type="transmembrane region" description="Helical" evidence="1">
    <location>
        <begin position="87"/>
        <end position="105"/>
    </location>
</feature>
<dbReference type="RefSeq" id="WP_091276576.1">
    <property type="nucleotide sequence ID" value="NZ_FAOZ01000007.1"/>
</dbReference>
<accession>A0A0S4QLT3</accession>
<keyword evidence="1" id="KW-0472">Membrane</keyword>
<evidence type="ECO:0000256" key="1">
    <source>
        <dbReference type="SAM" id="Phobius"/>
    </source>
</evidence>
<dbReference type="EMBL" id="FAOZ01000007">
    <property type="protein sequence ID" value="CUU56413.1"/>
    <property type="molecule type" value="Genomic_DNA"/>
</dbReference>
<name>A0A0S4QLT3_9ACTN</name>
<reference evidence="3" key="1">
    <citation type="submission" date="2015-11" db="EMBL/GenBank/DDBJ databases">
        <authorList>
            <person name="Varghese N."/>
        </authorList>
    </citation>
    <scope>NUCLEOTIDE SEQUENCE [LARGE SCALE GENOMIC DNA]</scope>
    <source>
        <strain evidence="3">DSM 45899</strain>
    </source>
</reference>
<keyword evidence="1" id="KW-0812">Transmembrane</keyword>
<feature type="transmembrane region" description="Helical" evidence="1">
    <location>
        <begin position="60"/>
        <end position="81"/>
    </location>
</feature>
<proteinExistence type="predicted"/>
<evidence type="ECO:0000313" key="3">
    <source>
        <dbReference type="Proteomes" id="UP000198802"/>
    </source>
</evidence>
<evidence type="ECO:0000313" key="2">
    <source>
        <dbReference type="EMBL" id="CUU56413.1"/>
    </source>
</evidence>
<protein>
    <submittedName>
        <fullName evidence="2">Uncharacterized protein</fullName>
    </submittedName>
</protein>
<sequence>MTDRTSAQGGFDATLPLRVLLGFVAVLGTAVCLFGAELMVTNMTGDPLTRDQIVTSAQILVQAAVIAAGAPLGALLLAWLVRDQGAVRRWAVAFVVGLIVAVLILQERENHLRHCQSRGTAPCTEYSIAGRYTSPLVAAADGSA</sequence>
<keyword evidence="3" id="KW-1185">Reference proteome</keyword>